<organism evidence="1 2">
    <name type="scientific">Globodera pallida</name>
    <name type="common">Potato cyst nematode worm</name>
    <name type="synonym">Heterodera pallida</name>
    <dbReference type="NCBI Taxonomy" id="36090"/>
    <lineage>
        <taxon>Eukaryota</taxon>
        <taxon>Metazoa</taxon>
        <taxon>Ecdysozoa</taxon>
        <taxon>Nematoda</taxon>
        <taxon>Chromadorea</taxon>
        <taxon>Rhabditida</taxon>
        <taxon>Tylenchina</taxon>
        <taxon>Tylenchomorpha</taxon>
        <taxon>Tylenchoidea</taxon>
        <taxon>Heteroderidae</taxon>
        <taxon>Heteroderinae</taxon>
        <taxon>Globodera</taxon>
    </lineage>
</organism>
<accession>A0A183CR69</accession>
<reference evidence="2" key="3">
    <citation type="submission" date="2016-06" db="UniProtKB">
        <authorList>
            <consortium name="WormBaseParasite"/>
        </authorList>
    </citation>
    <scope>IDENTIFICATION</scope>
</reference>
<keyword evidence="1" id="KW-1185">Reference proteome</keyword>
<sequence length="89" mass="10040">MLDLPLVKKSQVLSKAVWSMQITEKWRRESSLQTLDPELILVVQWGAAFVLNSTKEACRRWCRGVQQLCADHAEQALATAAKTTAQDQL</sequence>
<name>A0A183CR69_GLOPA</name>
<proteinExistence type="predicted"/>
<reference evidence="1" key="2">
    <citation type="submission" date="2014-05" db="EMBL/GenBank/DDBJ databases">
        <title>The genome and life-stage specific transcriptomes of Globodera pallida elucidate key aspects of plant parasitism by a cyst nematode.</title>
        <authorList>
            <person name="Cotton J.A."/>
            <person name="Lilley C.J."/>
            <person name="Jones L.M."/>
            <person name="Kikuchi T."/>
            <person name="Reid A.J."/>
            <person name="Thorpe P."/>
            <person name="Tsai I.J."/>
            <person name="Beasley H."/>
            <person name="Blok V."/>
            <person name="Cock P.J.A."/>
            <person name="Van den Akker S.E."/>
            <person name="Holroyd N."/>
            <person name="Hunt M."/>
            <person name="Mantelin S."/>
            <person name="Naghra H."/>
            <person name="Pain A."/>
            <person name="Palomares-Rius J.E."/>
            <person name="Zarowiecki M."/>
            <person name="Berriman M."/>
            <person name="Jones J.T."/>
            <person name="Urwin P.E."/>
        </authorList>
    </citation>
    <scope>NUCLEOTIDE SEQUENCE [LARGE SCALE GENOMIC DNA]</scope>
    <source>
        <strain evidence="1">Lindley</strain>
    </source>
</reference>
<evidence type="ECO:0000313" key="1">
    <source>
        <dbReference type="Proteomes" id="UP000050741"/>
    </source>
</evidence>
<reference evidence="1" key="1">
    <citation type="submission" date="2013-12" db="EMBL/GenBank/DDBJ databases">
        <authorList>
            <person name="Aslett M."/>
        </authorList>
    </citation>
    <scope>NUCLEOTIDE SEQUENCE [LARGE SCALE GENOMIC DNA]</scope>
    <source>
        <strain evidence="1">Lindley</strain>
    </source>
</reference>
<dbReference type="AlphaFoldDB" id="A0A183CR69"/>
<evidence type="ECO:0000313" key="2">
    <source>
        <dbReference type="WBParaSite" id="GPLIN_001537700"/>
    </source>
</evidence>
<dbReference type="WBParaSite" id="GPLIN_001537700">
    <property type="protein sequence ID" value="GPLIN_001537700"/>
    <property type="gene ID" value="GPLIN_001537700"/>
</dbReference>
<protein>
    <submittedName>
        <fullName evidence="2">NR LBD domain-containing protein</fullName>
    </submittedName>
</protein>
<dbReference type="Proteomes" id="UP000050741">
    <property type="component" value="Unassembled WGS sequence"/>
</dbReference>